<dbReference type="Proteomes" id="UP001529510">
    <property type="component" value="Unassembled WGS sequence"/>
</dbReference>
<dbReference type="EMBL" id="JAMKFB020000025">
    <property type="protein sequence ID" value="KAL0155096.1"/>
    <property type="molecule type" value="Genomic_DNA"/>
</dbReference>
<feature type="non-terminal residue" evidence="1">
    <location>
        <position position="1"/>
    </location>
</feature>
<accession>A0ABD0N1I8</accession>
<proteinExistence type="predicted"/>
<protein>
    <submittedName>
        <fullName evidence="1">Uncharacterized protein</fullName>
    </submittedName>
</protein>
<sequence length="64" mass="7708">ALRQLIAWLRKKSHDFLLPQEKQKMLEIASRKFIIDVATRWNSSMDMLERYLEQQAEITRSCEL</sequence>
<gene>
    <name evidence="1" type="ORF">M9458_049359</name>
</gene>
<comment type="caution">
    <text evidence="1">The sequence shown here is derived from an EMBL/GenBank/DDBJ whole genome shotgun (WGS) entry which is preliminary data.</text>
</comment>
<name>A0ABD0N1I8_CIRMR</name>
<organism evidence="1 2">
    <name type="scientific">Cirrhinus mrigala</name>
    <name type="common">Mrigala</name>
    <dbReference type="NCBI Taxonomy" id="683832"/>
    <lineage>
        <taxon>Eukaryota</taxon>
        <taxon>Metazoa</taxon>
        <taxon>Chordata</taxon>
        <taxon>Craniata</taxon>
        <taxon>Vertebrata</taxon>
        <taxon>Euteleostomi</taxon>
        <taxon>Actinopterygii</taxon>
        <taxon>Neopterygii</taxon>
        <taxon>Teleostei</taxon>
        <taxon>Ostariophysi</taxon>
        <taxon>Cypriniformes</taxon>
        <taxon>Cyprinidae</taxon>
        <taxon>Labeoninae</taxon>
        <taxon>Labeonini</taxon>
        <taxon>Cirrhinus</taxon>
    </lineage>
</organism>
<dbReference type="AlphaFoldDB" id="A0ABD0N1I8"/>
<reference evidence="1 2" key="1">
    <citation type="submission" date="2024-05" db="EMBL/GenBank/DDBJ databases">
        <title>Genome sequencing and assembly of Indian major carp, Cirrhinus mrigala (Hamilton, 1822).</title>
        <authorList>
            <person name="Mohindra V."/>
            <person name="Chowdhury L.M."/>
            <person name="Lal K."/>
            <person name="Jena J.K."/>
        </authorList>
    </citation>
    <scope>NUCLEOTIDE SEQUENCE [LARGE SCALE GENOMIC DNA]</scope>
    <source>
        <strain evidence="1">CM1030</strain>
        <tissue evidence="1">Blood</tissue>
    </source>
</reference>
<evidence type="ECO:0000313" key="2">
    <source>
        <dbReference type="Proteomes" id="UP001529510"/>
    </source>
</evidence>
<evidence type="ECO:0000313" key="1">
    <source>
        <dbReference type="EMBL" id="KAL0155096.1"/>
    </source>
</evidence>
<keyword evidence="2" id="KW-1185">Reference proteome</keyword>